<dbReference type="InterPro" id="IPR056120">
    <property type="entry name" value="DUF7703"/>
</dbReference>
<dbReference type="AlphaFoldDB" id="A0A2K0T2B6"/>
<keyword evidence="1" id="KW-0472">Membrane</keyword>
<comment type="caution">
    <text evidence="3">The sequence shown here is derived from an EMBL/GenBank/DDBJ whole genome shotgun (WGS) entry which is preliminary data.</text>
</comment>
<dbReference type="OrthoDB" id="405906at2759"/>
<protein>
    <recommendedName>
        <fullName evidence="2">DUF7703 domain-containing protein</fullName>
    </recommendedName>
</protein>
<name>A0A2K0T2B6_9HYPO</name>
<gene>
    <name evidence="3" type="ORF">TGAMA5MH_08333</name>
</gene>
<evidence type="ECO:0000256" key="1">
    <source>
        <dbReference type="SAM" id="Phobius"/>
    </source>
</evidence>
<keyword evidence="1" id="KW-1133">Transmembrane helix</keyword>
<dbReference type="EMBL" id="MTYH01000076">
    <property type="protein sequence ID" value="PNP39662.1"/>
    <property type="molecule type" value="Genomic_DNA"/>
</dbReference>
<dbReference type="PANTHER" id="PTHR37013">
    <property type="entry name" value="INTEGRAL MEMBRANE PROTEIN (AFU_ORTHOLOGUE AFUA_1G05950)-RELATED"/>
    <property type="match status" value="1"/>
</dbReference>
<feature type="transmembrane region" description="Helical" evidence="1">
    <location>
        <begin position="113"/>
        <end position="135"/>
    </location>
</feature>
<feature type="transmembrane region" description="Helical" evidence="1">
    <location>
        <begin position="12"/>
        <end position="34"/>
    </location>
</feature>
<feature type="domain" description="DUF7703" evidence="2">
    <location>
        <begin position="5"/>
        <end position="168"/>
    </location>
</feature>
<dbReference type="PANTHER" id="PTHR37013:SF3">
    <property type="entry name" value="INTEGRAL MEMBRANE PROTEIN (AFU_ORTHOLOGUE AFUA_1G05950)"/>
    <property type="match status" value="1"/>
</dbReference>
<organism evidence="3 4">
    <name type="scientific">Trichoderma gamsii</name>
    <dbReference type="NCBI Taxonomy" id="398673"/>
    <lineage>
        <taxon>Eukaryota</taxon>
        <taxon>Fungi</taxon>
        <taxon>Dikarya</taxon>
        <taxon>Ascomycota</taxon>
        <taxon>Pezizomycotina</taxon>
        <taxon>Sordariomycetes</taxon>
        <taxon>Hypocreomycetidae</taxon>
        <taxon>Hypocreales</taxon>
        <taxon>Hypocreaceae</taxon>
        <taxon>Trichoderma</taxon>
    </lineage>
</organism>
<evidence type="ECO:0000259" key="2">
    <source>
        <dbReference type="Pfam" id="PF24802"/>
    </source>
</evidence>
<dbReference type="Pfam" id="PF24802">
    <property type="entry name" value="DUF7703"/>
    <property type="match status" value="1"/>
</dbReference>
<feature type="transmembrane region" description="Helical" evidence="1">
    <location>
        <begin position="72"/>
        <end position="92"/>
    </location>
</feature>
<reference evidence="3 4" key="1">
    <citation type="submission" date="2017-02" db="EMBL/GenBank/DDBJ databases">
        <title>Genomes of Trichoderma spp. with biocontrol activity.</title>
        <authorList>
            <person name="Gardiner D."/>
            <person name="Kazan K."/>
            <person name="Vos C."/>
            <person name="Harvey P."/>
        </authorList>
    </citation>
    <scope>NUCLEOTIDE SEQUENCE [LARGE SCALE GENOMIC DNA]</scope>
    <source>
        <strain evidence="3 4">A5MH</strain>
    </source>
</reference>
<evidence type="ECO:0000313" key="3">
    <source>
        <dbReference type="EMBL" id="PNP39662.1"/>
    </source>
</evidence>
<dbReference type="Proteomes" id="UP000236546">
    <property type="component" value="Unassembled WGS sequence"/>
</dbReference>
<sequence>MSGETGPIVVPLAVAMVIAGFFAVAIFNSIEILIWIFSKFKRRKNFYFWSLVVAALGILIHSIAVFLRYFALAPNVLMCVFTLIGWWTMVTGQSFVMYSRLYLVVRDRRKIRWVLILIITNVFVLHLPVSILFLASNITHSTQFIEVFNIYERIQLIGFSIQESIISDICAHPRPEHFSERNRCQLASGVATTNPTPIHNGVQCVEDVERECTAKSRTNHIFDGRFDSPAPSSSLEPAENNHHLPVVASDACSTVSEGTKQ</sequence>
<proteinExistence type="predicted"/>
<keyword evidence="1" id="KW-0812">Transmembrane</keyword>
<feature type="transmembrane region" description="Helical" evidence="1">
    <location>
        <begin position="46"/>
        <end position="66"/>
    </location>
</feature>
<evidence type="ECO:0000313" key="4">
    <source>
        <dbReference type="Proteomes" id="UP000236546"/>
    </source>
</evidence>
<accession>A0A2K0T2B6</accession>